<organism evidence="2 3">
    <name type="scientific">Albula glossodonta</name>
    <name type="common">roundjaw bonefish</name>
    <dbReference type="NCBI Taxonomy" id="121402"/>
    <lineage>
        <taxon>Eukaryota</taxon>
        <taxon>Metazoa</taxon>
        <taxon>Chordata</taxon>
        <taxon>Craniata</taxon>
        <taxon>Vertebrata</taxon>
        <taxon>Euteleostomi</taxon>
        <taxon>Actinopterygii</taxon>
        <taxon>Neopterygii</taxon>
        <taxon>Teleostei</taxon>
        <taxon>Albuliformes</taxon>
        <taxon>Albulidae</taxon>
        <taxon>Albula</taxon>
    </lineage>
</organism>
<gene>
    <name evidence="2" type="ORF">JZ751_027344</name>
</gene>
<protein>
    <submittedName>
        <fullName evidence="2">Uncharacterized protein</fullName>
    </submittedName>
</protein>
<feature type="region of interest" description="Disordered" evidence="1">
    <location>
        <begin position="1"/>
        <end position="31"/>
    </location>
</feature>
<comment type="caution">
    <text evidence="2">The sequence shown here is derived from an EMBL/GenBank/DDBJ whole genome shotgun (WGS) entry which is preliminary data.</text>
</comment>
<dbReference type="Proteomes" id="UP000824540">
    <property type="component" value="Unassembled WGS sequence"/>
</dbReference>
<keyword evidence="3" id="KW-1185">Reference proteome</keyword>
<evidence type="ECO:0000313" key="3">
    <source>
        <dbReference type="Proteomes" id="UP000824540"/>
    </source>
</evidence>
<evidence type="ECO:0000256" key="1">
    <source>
        <dbReference type="SAM" id="MobiDB-lite"/>
    </source>
</evidence>
<name>A0A8T2MRB8_9TELE</name>
<proteinExistence type="predicted"/>
<accession>A0A8T2MRB8</accession>
<dbReference type="EMBL" id="JAFBMS010000761">
    <property type="protein sequence ID" value="KAG9330096.1"/>
    <property type="molecule type" value="Genomic_DNA"/>
</dbReference>
<reference evidence="2" key="1">
    <citation type="thesis" date="2021" institute="BYU ScholarsArchive" country="Provo, UT, USA">
        <title>Applications of and Algorithms for Genome Assembly and Genomic Analyses with an Emphasis on Marine Teleosts.</title>
        <authorList>
            <person name="Pickett B.D."/>
        </authorList>
    </citation>
    <scope>NUCLEOTIDE SEQUENCE</scope>
    <source>
        <strain evidence="2">HI-2016</strain>
    </source>
</reference>
<feature type="compositionally biased region" description="Polar residues" evidence="1">
    <location>
        <begin position="1"/>
        <end position="19"/>
    </location>
</feature>
<evidence type="ECO:0000313" key="2">
    <source>
        <dbReference type="EMBL" id="KAG9330096.1"/>
    </source>
</evidence>
<dbReference type="AlphaFoldDB" id="A0A8T2MRB8"/>
<sequence length="110" mass="12328">MTASEQQPAPVQDKSQLQLRHSREASVLSTAERLPSSALQRGFRPQHCREASVLSTAERLPPSALQRRFRPQHCREVSVLSTAEMHSKEAYILPCFLEVVNLMKMSVGEG</sequence>